<protein>
    <recommendedName>
        <fullName evidence="1">Acyl-CoA-binding domain-containing protein 6</fullName>
    </recommendedName>
</protein>
<evidence type="ECO:0000313" key="7">
    <source>
        <dbReference type="Proteomes" id="UP000675881"/>
    </source>
</evidence>
<keyword evidence="3" id="KW-0040">ANK repeat</keyword>
<evidence type="ECO:0000256" key="3">
    <source>
        <dbReference type="ARBA" id="ARBA00023043"/>
    </source>
</evidence>
<keyword evidence="2" id="KW-0677">Repeat</keyword>
<keyword evidence="7" id="KW-1185">Reference proteome</keyword>
<evidence type="ECO:0000256" key="2">
    <source>
        <dbReference type="ARBA" id="ARBA00022737"/>
    </source>
</evidence>
<dbReference type="Gene3D" id="1.25.40.20">
    <property type="entry name" value="Ankyrin repeat-containing domain"/>
    <property type="match status" value="1"/>
</dbReference>
<dbReference type="GO" id="GO:0032259">
    <property type="term" value="P:methylation"/>
    <property type="evidence" value="ECO:0007669"/>
    <property type="project" value="UniProtKB-KW"/>
</dbReference>
<dbReference type="GO" id="GO:0000062">
    <property type="term" value="F:fatty-acyl-CoA binding"/>
    <property type="evidence" value="ECO:0007669"/>
    <property type="project" value="InterPro"/>
</dbReference>
<dbReference type="PRINTS" id="PR00689">
    <property type="entry name" value="ACOABINDINGP"/>
</dbReference>
<dbReference type="InterPro" id="IPR035984">
    <property type="entry name" value="Acyl-CoA-binding_sf"/>
</dbReference>
<feature type="region of interest" description="Disordered" evidence="5">
    <location>
        <begin position="601"/>
        <end position="722"/>
    </location>
</feature>
<evidence type="ECO:0000313" key="6">
    <source>
        <dbReference type="EMBL" id="CAF2902061.1"/>
    </source>
</evidence>
<dbReference type="InterPro" id="IPR029063">
    <property type="entry name" value="SAM-dependent_MTases_sf"/>
</dbReference>
<feature type="compositionally biased region" description="Basic and acidic residues" evidence="5">
    <location>
        <begin position="707"/>
        <end position="716"/>
    </location>
</feature>
<feature type="region of interest" description="Disordered" evidence="5">
    <location>
        <begin position="107"/>
        <end position="146"/>
    </location>
</feature>
<feature type="compositionally biased region" description="Basic residues" evidence="5">
    <location>
        <begin position="839"/>
        <end position="850"/>
    </location>
</feature>
<dbReference type="Pfam" id="PF10294">
    <property type="entry name" value="Methyltransf_16"/>
    <property type="match status" value="1"/>
</dbReference>
<dbReference type="PANTHER" id="PTHR24119">
    <property type="entry name" value="ACYL-COA-BINDING DOMAIN-CONTAINING PROTEIN 6"/>
    <property type="match status" value="1"/>
</dbReference>
<feature type="compositionally biased region" description="Acidic residues" evidence="5">
    <location>
        <begin position="789"/>
        <end position="835"/>
    </location>
</feature>
<feature type="region of interest" description="Disordered" evidence="5">
    <location>
        <begin position="1"/>
        <end position="42"/>
    </location>
</feature>
<dbReference type="PANTHER" id="PTHR24119:SF0">
    <property type="entry name" value="ACYL-COA-BINDING DOMAIN-CONTAINING PROTEIN 6"/>
    <property type="match status" value="1"/>
</dbReference>
<dbReference type="PROSITE" id="PS50088">
    <property type="entry name" value="ANK_REPEAT"/>
    <property type="match status" value="1"/>
</dbReference>
<dbReference type="SMART" id="SM00248">
    <property type="entry name" value="ANK"/>
    <property type="match status" value="2"/>
</dbReference>
<dbReference type="Pfam" id="PF00887">
    <property type="entry name" value="ACBP"/>
    <property type="match status" value="1"/>
</dbReference>
<dbReference type="InterPro" id="IPR019410">
    <property type="entry name" value="Methyltransf_16"/>
</dbReference>
<feature type="compositionally biased region" description="Basic residues" evidence="5">
    <location>
        <begin position="941"/>
        <end position="962"/>
    </location>
</feature>
<dbReference type="AlphaFoldDB" id="A0A7R8CR65"/>
<dbReference type="SUPFAM" id="SSF47027">
    <property type="entry name" value="Acyl-CoA binding protein"/>
    <property type="match status" value="1"/>
</dbReference>
<proteinExistence type="predicted"/>
<keyword evidence="6" id="KW-0808">Transferase</keyword>
<accession>A0A7R8CR65</accession>
<dbReference type="SUPFAM" id="SSF53335">
    <property type="entry name" value="S-adenosyl-L-methionine-dependent methyltransferases"/>
    <property type="match status" value="1"/>
</dbReference>
<dbReference type="Proteomes" id="UP000675881">
    <property type="component" value="Chromosome 3"/>
</dbReference>
<dbReference type="Gene3D" id="1.20.80.10">
    <property type="match status" value="1"/>
</dbReference>
<dbReference type="Pfam" id="PF12796">
    <property type="entry name" value="Ank_2"/>
    <property type="match status" value="1"/>
</dbReference>
<dbReference type="GO" id="GO:0008168">
    <property type="term" value="F:methyltransferase activity"/>
    <property type="evidence" value="ECO:0007669"/>
    <property type="project" value="UniProtKB-KW"/>
</dbReference>
<organism evidence="6 7">
    <name type="scientific">Lepeophtheirus salmonis</name>
    <name type="common">Salmon louse</name>
    <name type="synonym">Caligus salmonis</name>
    <dbReference type="NCBI Taxonomy" id="72036"/>
    <lineage>
        <taxon>Eukaryota</taxon>
        <taxon>Metazoa</taxon>
        <taxon>Ecdysozoa</taxon>
        <taxon>Arthropoda</taxon>
        <taxon>Crustacea</taxon>
        <taxon>Multicrustacea</taxon>
        <taxon>Hexanauplia</taxon>
        <taxon>Copepoda</taxon>
        <taxon>Siphonostomatoida</taxon>
        <taxon>Caligidae</taxon>
        <taxon>Lepeophtheirus</taxon>
    </lineage>
</organism>
<keyword evidence="6" id="KW-0489">Methyltransferase</keyword>
<feature type="compositionally biased region" description="Acidic residues" evidence="5">
    <location>
        <begin position="18"/>
        <end position="27"/>
    </location>
</feature>
<dbReference type="OrthoDB" id="407325at2759"/>
<dbReference type="InterPro" id="IPR002110">
    <property type="entry name" value="Ankyrin_rpt"/>
</dbReference>
<reference evidence="6" key="1">
    <citation type="submission" date="2021-02" db="EMBL/GenBank/DDBJ databases">
        <authorList>
            <person name="Bekaert M."/>
        </authorList>
    </citation>
    <scope>NUCLEOTIDE SEQUENCE</scope>
    <source>
        <strain evidence="6">IoA-00</strain>
    </source>
</reference>
<feature type="compositionally biased region" description="Acidic residues" evidence="5">
    <location>
        <begin position="680"/>
        <end position="692"/>
    </location>
</feature>
<gene>
    <name evidence="6" type="ORF">LSAA_7260</name>
</gene>
<evidence type="ECO:0000256" key="5">
    <source>
        <dbReference type="SAM" id="MobiDB-lite"/>
    </source>
</evidence>
<dbReference type="PROSITE" id="PS51228">
    <property type="entry name" value="ACB_2"/>
    <property type="match status" value="1"/>
</dbReference>
<dbReference type="Pfam" id="PF08073">
    <property type="entry name" value="CHDNT"/>
    <property type="match status" value="1"/>
</dbReference>
<sequence>MSEEIPRGLLCDYPSTSSEEESVEAEDVGGSGDNLGISPRKRKSEILSVNNHLIRDSKGGIDLLGSCSSHSEWINSLEAKLSSFVPRSPSEDTQFEVDSTTWELKVVHKRRRRSEQEDEEQEPGSTGSKDPLEESKPPQPRRRKFTFKPFKKSISGKLVHDSSRPEVSVLVPEKLQTSYGLYVWPSSHVLSWFIWTHVEDFVGKRILELGSGTSLPGLLCAKVGSTSVTLTDRGSNPDILDNIKTAVEINNLKDVVQVKELSWGLLYQNLYLFESSLDIIIGSDLFFDPKVFRDLVLTVAKLLSLNPSSVFICAVQERSPDWSIAEYLEEFGLRASYVYPKDFLSRTGLDEGDLIGGHTIYIMKLSLDEDLIDTFESATNYVKNEGPLLNLTENDMLYFYGRYKRVTEGACEAPKPSFFDLKAKRKWQAWMDCNDFEVEEAAVQYIEKLSEVNSEWDKETTKDSTRYWVSVSTMAKEPEDEKTDSEKNVFDWLKEDKIDKVKSYISEDPDCVLKKDNCGLNLIHWAADRGAKDIIEIIVNSTPGILDSVDEDGQTPLHYASSCGHLEIVEYLKGIGSNVHAKDNEVSTYLWTTEIFPVFESGGGKSKMASDEEKDESFGGDQQEEVEGVESKEMEEAEEVEEEDSDYSSNKKKKRGKKRKASKESKKGNKKKKKRKADSDVSDSELNGDEESSSATSSVKRGRKKKSESSVSKETEDMPSVNEVCQNFSLNDVDLQYTDADYQNLTTYKLFQQNYRSRIQSVNPKVPQPKLMMLVAAKWREFQASNPDAADESNDEEEEEQEQEEEEEEEEEEQEQEQEQEAEEEEEEETEEAEDSQPRRRARTSRGRPKKVMDEEIYDFSDEDDESIAQKRRKSAGRGTTPGRPKKGSKTPTSTKRQIKSQQLRLNLEGKAREDLRQEMLKEAEEASKDDVEFLKEEKKGKPKMKIGNKNKRKGRKKKNFAKKSEHQEYCEVCQQGRNYSLRFLIVVWRDEAPEGKSCVVRDGPELPMDERRTIFLSGSMNFEES</sequence>
<feature type="compositionally biased region" description="Basic and acidic residues" evidence="5">
    <location>
        <begin position="908"/>
        <end position="940"/>
    </location>
</feature>
<evidence type="ECO:0000256" key="1">
    <source>
        <dbReference type="ARBA" id="ARBA00018419"/>
    </source>
</evidence>
<dbReference type="InterPro" id="IPR014352">
    <property type="entry name" value="FERM/acyl-CoA-bd_prot_sf"/>
</dbReference>
<name>A0A7R8CR65_LEPSM</name>
<dbReference type="InterPro" id="IPR036770">
    <property type="entry name" value="Ankyrin_rpt-contain_sf"/>
</dbReference>
<feature type="compositionally biased region" description="Acidic residues" evidence="5">
    <location>
        <begin position="855"/>
        <end position="867"/>
    </location>
</feature>
<dbReference type="InterPro" id="IPR012958">
    <property type="entry name" value="CHD_N"/>
</dbReference>
<keyword evidence="4" id="KW-0446">Lipid-binding</keyword>
<evidence type="ECO:0000256" key="4">
    <source>
        <dbReference type="ARBA" id="ARBA00023121"/>
    </source>
</evidence>
<dbReference type="Gene3D" id="3.40.50.150">
    <property type="entry name" value="Vaccinia Virus protein VP39"/>
    <property type="match status" value="1"/>
</dbReference>
<dbReference type="EMBL" id="HG994582">
    <property type="protein sequence ID" value="CAF2902061.1"/>
    <property type="molecule type" value="Genomic_DNA"/>
</dbReference>
<feature type="compositionally biased region" description="Basic residues" evidence="5">
    <location>
        <begin position="650"/>
        <end position="661"/>
    </location>
</feature>
<dbReference type="InterPro" id="IPR000582">
    <property type="entry name" value="Acyl-CoA-binding_protein"/>
</dbReference>
<feature type="compositionally biased region" description="Acidic residues" evidence="5">
    <location>
        <begin position="635"/>
        <end position="646"/>
    </location>
</feature>
<feature type="region of interest" description="Disordered" evidence="5">
    <location>
        <begin position="782"/>
        <end position="968"/>
    </location>
</feature>
<dbReference type="PROSITE" id="PS50297">
    <property type="entry name" value="ANK_REP_REGION"/>
    <property type="match status" value="1"/>
</dbReference>
<dbReference type="SUPFAM" id="SSF48403">
    <property type="entry name" value="Ankyrin repeat"/>
    <property type="match status" value="1"/>
</dbReference>